<dbReference type="RefSeq" id="WP_376870298.1">
    <property type="nucleotide sequence ID" value="NZ_JBHUHP010000001.1"/>
</dbReference>
<keyword evidence="1" id="KW-0812">Transmembrane</keyword>
<dbReference type="EMBL" id="JBHUHP010000001">
    <property type="protein sequence ID" value="MFD2089983.1"/>
    <property type="molecule type" value="Genomic_DNA"/>
</dbReference>
<dbReference type="Proteomes" id="UP001597402">
    <property type="component" value="Unassembled WGS sequence"/>
</dbReference>
<proteinExistence type="predicted"/>
<feature type="transmembrane region" description="Helical" evidence="1">
    <location>
        <begin position="6"/>
        <end position="25"/>
    </location>
</feature>
<gene>
    <name evidence="2" type="ORF">ACFSHS_00185</name>
</gene>
<keyword evidence="3" id="KW-1185">Reference proteome</keyword>
<sequence length="119" mass="13381">MAPEVVAGIITGGAGLAGVLITACIKSRAGRTEDAGRDERMLQEAIRELLNGRWELRTLQTIKKHVALDDEDELRQALRRAGAVRFYRERGTSRETELWGLRQRNLERLRGRAQEDIGA</sequence>
<name>A0ABW4X6B5_9ACTN</name>
<evidence type="ECO:0000256" key="1">
    <source>
        <dbReference type="SAM" id="Phobius"/>
    </source>
</evidence>
<organism evidence="2 3">
    <name type="scientific">Blastococcus deserti</name>
    <dbReference type="NCBI Taxonomy" id="2259033"/>
    <lineage>
        <taxon>Bacteria</taxon>
        <taxon>Bacillati</taxon>
        <taxon>Actinomycetota</taxon>
        <taxon>Actinomycetes</taxon>
        <taxon>Geodermatophilales</taxon>
        <taxon>Geodermatophilaceae</taxon>
        <taxon>Blastococcus</taxon>
    </lineage>
</organism>
<reference evidence="3" key="1">
    <citation type="journal article" date="2019" name="Int. J. Syst. Evol. Microbiol.">
        <title>The Global Catalogue of Microorganisms (GCM) 10K type strain sequencing project: providing services to taxonomists for standard genome sequencing and annotation.</title>
        <authorList>
            <consortium name="The Broad Institute Genomics Platform"/>
            <consortium name="The Broad Institute Genome Sequencing Center for Infectious Disease"/>
            <person name="Wu L."/>
            <person name="Ma J."/>
        </authorList>
    </citation>
    <scope>NUCLEOTIDE SEQUENCE [LARGE SCALE GENOMIC DNA]</scope>
    <source>
        <strain evidence="3">JCM 3338</strain>
    </source>
</reference>
<protein>
    <submittedName>
        <fullName evidence="2">Uncharacterized protein</fullName>
    </submittedName>
</protein>
<accession>A0ABW4X6B5</accession>
<comment type="caution">
    <text evidence="2">The sequence shown here is derived from an EMBL/GenBank/DDBJ whole genome shotgun (WGS) entry which is preliminary data.</text>
</comment>
<keyword evidence="1" id="KW-1133">Transmembrane helix</keyword>
<evidence type="ECO:0000313" key="3">
    <source>
        <dbReference type="Proteomes" id="UP001597402"/>
    </source>
</evidence>
<evidence type="ECO:0000313" key="2">
    <source>
        <dbReference type="EMBL" id="MFD2089983.1"/>
    </source>
</evidence>
<keyword evidence="1" id="KW-0472">Membrane</keyword>